<evidence type="ECO:0000313" key="2">
    <source>
        <dbReference type="EMBL" id="RPA70496.1"/>
    </source>
</evidence>
<feature type="compositionally biased region" description="Low complexity" evidence="1">
    <location>
        <begin position="61"/>
        <end position="80"/>
    </location>
</feature>
<feature type="region of interest" description="Disordered" evidence="1">
    <location>
        <begin position="1"/>
        <end position="227"/>
    </location>
</feature>
<reference evidence="2 3" key="1">
    <citation type="journal article" date="2018" name="Nat. Ecol. Evol.">
        <title>Pezizomycetes genomes reveal the molecular basis of ectomycorrhizal truffle lifestyle.</title>
        <authorList>
            <person name="Murat C."/>
            <person name="Payen T."/>
            <person name="Noel B."/>
            <person name="Kuo A."/>
            <person name="Morin E."/>
            <person name="Chen J."/>
            <person name="Kohler A."/>
            <person name="Krizsan K."/>
            <person name="Balestrini R."/>
            <person name="Da Silva C."/>
            <person name="Montanini B."/>
            <person name="Hainaut M."/>
            <person name="Levati E."/>
            <person name="Barry K.W."/>
            <person name="Belfiori B."/>
            <person name="Cichocki N."/>
            <person name="Clum A."/>
            <person name="Dockter R.B."/>
            <person name="Fauchery L."/>
            <person name="Guy J."/>
            <person name="Iotti M."/>
            <person name="Le Tacon F."/>
            <person name="Lindquist E.A."/>
            <person name="Lipzen A."/>
            <person name="Malagnac F."/>
            <person name="Mello A."/>
            <person name="Molinier V."/>
            <person name="Miyauchi S."/>
            <person name="Poulain J."/>
            <person name="Riccioni C."/>
            <person name="Rubini A."/>
            <person name="Sitrit Y."/>
            <person name="Splivallo R."/>
            <person name="Traeger S."/>
            <person name="Wang M."/>
            <person name="Zifcakova L."/>
            <person name="Wipf D."/>
            <person name="Zambonelli A."/>
            <person name="Paolocci F."/>
            <person name="Nowrousian M."/>
            <person name="Ottonello S."/>
            <person name="Baldrian P."/>
            <person name="Spatafora J.W."/>
            <person name="Henrissat B."/>
            <person name="Nagy L.G."/>
            <person name="Aury J.M."/>
            <person name="Wincker P."/>
            <person name="Grigoriev I.V."/>
            <person name="Bonfante P."/>
            <person name="Martin F.M."/>
        </authorList>
    </citation>
    <scope>NUCLEOTIDE SEQUENCE [LARGE SCALE GENOMIC DNA]</scope>
    <source>
        <strain evidence="2 3">RN42</strain>
    </source>
</reference>
<dbReference type="AlphaFoldDB" id="A0A3N4HA88"/>
<feature type="compositionally biased region" description="Pro residues" evidence="1">
    <location>
        <begin position="90"/>
        <end position="100"/>
    </location>
</feature>
<proteinExistence type="predicted"/>
<name>A0A3N4HA88_ASCIM</name>
<sequence length="288" mass="30743">TPYSPLRTTSGPRQSQPSAGRTPGPNIPRSTSSESSKLKLEKGTLRQPPARPAPSVWQHPSESSSTDVESSDKFSSSNVNVPETASMNPPESPRSQPPAPLLQSLTPVPVSEDRDDDRQTDQPLDNSGLAQPGPLGKSNHTARRYSSSSTALPETFQSTASNDGASNYDACGGYQPPYPYASEDTHHSPSTPSLHDSFSSPLKRRREDTCDSGFGSSVPDIPDHIRGGYAASYASSAAGSLPGYTVAGLDQGSAQHMERMQATMQASGDIVQTHWDELTSVRRNYNDA</sequence>
<accession>A0A3N4HA88</accession>
<keyword evidence="3" id="KW-1185">Reference proteome</keyword>
<feature type="compositionally biased region" description="Polar residues" evidence="1">
    <location>
        <begin position="1"/>
        <end position="19"/>
    </location>
</feature>
<feature type="non-terminal residue" evidence="2">
    <location>
        <position position="288"/>
    </location>
</feature>
<feature type="non-terminal residue" evidence="2">
    <location>
        <position position="1"/>
    </location>
</feature>
<evidence type="ECO:0000256" key="1">
    <source>
        <dbReference type="SAM" id="MobiDB-lite"/>
    </source>
</evidence>
<feature type="compositionally biased region" description="Polar residues" evidence="1">
    <location>
        <begin position="144"/>
        <end position="165"/>
    </location>
</feature>
<protein>
    <submittedName>
        <fullName evidence="2">Uncharacterized protein</fullName>
    </submittedName>
</protein>
<feature type="compositionally biased region" description="Polar residues" evidence="1">
    <location>
        <begin position="188"/>
        <end position="200"/>
    </location>
</feature>
<evidence type="ECO:0000313" key="3">
    <source>
        <dbReference type="Proteomes" id="UP000275078"/>
    </source>
</evidence>
<dbReference type="EMBL" id="ML120350">
    <property type="protein sequence ID" value="RPA70496.1"/>
    <property type="molecule type" value="Genomic_DNA"/>
</dbReference>
<gene>
    <name evidence="2" type="ORF">BJ508DRAFT_316467</name>
</gene>
<dbReference type="Proteomes" id="UP000275078">
    <property type="component" value="Unassembled WGS sequence"/>
</dbReference>
<organism evidence="2 3">
    <name type="scientific">Ascobolus immersus RN42</name>
    <dbReference type="NCBI Taxonomy" id="1160509"/>
    <lineage>
        <taxon>Eukaryota</taxon>
        <taxon>Fungi</taxon>
        <taxon>Dikarya</taxon>
        <taxon>Ascomycota</taxon>
        <taxon>Pezizomycotina</taxon>
        <taxon>Pezizomycetes</taxon>
        <taxon>Pezizales</taxon>
        <taxon>Ascobolaceae</taxon>
        <taxon>Ascobolus</taxon>
    </lineage>
</organism>